<name>A0A810Q4Z0_9FIRM</name>
<evidence type="ECO:0000259" key="8">
    <source>
        <dbReference type="PROSITE" id="PS50109"/>
    </source>
</evidence>
<gene>
    <name evidence="9" type="ORF">MM59RIKEN_04690</name>
</gene>
<evidence type="ECO:0000313" key="9">
    <source>
        <dbReference type="EMBL" id="BCK83150.1"/>
    </source>
</evidence>
<accession>A0A810Q4Z0</accession>
<dbReference type="SUPFAM" id="SSF55874">
    <property type="entry name" value="ATPase domain of HSP90 chaperone/DNA topoisomerase II/histidine kinase"/>
    <property type="match status" value="1"/>
</dbReference>
<keyword evidence="6" id="KW-0418">Kinase</keyword>
<keyword evidence="5" id="KW-0808">Transferase</keyword>
<dbReference type="InterPro" id="IPR005467">
    <property type="entry name" value="His_kinase_dom"/>
</dbReference>
<comment type="catalytic activity">
    <reaction evidence="1">
        <text>ATP + protein L-histidine = ADP + protein N-phospho-L-histidine.</text>
        <dbReference type="EC" id="2.7.13.3"/>
    </reaction>
</comment>
<evidence type="ECO:0000256" key="5">
    <source>
        <dbReference type="ARBA" id="ARBA00022679"/>
    </source>
</evidence>
<feature type="domain" description="Histidine kinase" evidence="8">
    <location>
        <begin position="12"/>
        <end position="229"/>
    </location>
</feature>
<dbReference type="PANTHER" id="PTHR43711">
    <property type="entry name" value="TWO-COMPONENT HISTIDINE KINASE"/>
    <property type="match status" value="1"/>
</dbReference>
<evidence type="ECO:0000256" key="6">
    <source>
        <dbReference type="ARBA" id="ARBA00022777"/>
    </source>
</evidence>
<dbReference type="PANTHER" id="PTHR43711:SF1">
    <property type="entry name" value="HISTIDINE KINASE 1"/>
    <property type="match status" value="1"/>
</dbReference>
<evidence type="ECO:0000256" key="1">
    <source>
        <dbReference type="ARBA" id="ARBA00000085"/>
    </source>
</evidence>
<dbReference type="SMART" id="SM00387">
    <property type="entry name" value="HATPase_c"/>
    <property type="match status" value="1"/>
</dbReference>
<dbReference type="InterPro" id="IPR036890">
    <property type="entry name" value="HATPase_C_sf"/>
</dbReference>
<dbReference type="EMBL" id="AP023420">
    <property type="protein sequence ID" value="BCK83150.1"/>
    <property type="molecule type" value="Genomic_DNA"/>
</dbReference>
<dbReference type="Proteomes" id="UP000679848">
    <property type="component" value="Chromosome"/>
</dbReference>
<organism evidence="9 10">
    <name type="scientific">Pusillibacter faecalis</name>
    <dbReference type="NCBI Taxonomy" id="2714358"/>
    <lineage>
        <taxon>Bacteria</taxon>
        <taxon>Bacillati</taxon>
        <taxon>Bacillota</taxon>
        <taxon>Clostridia</taxon>
        <taxon>Eubacteriales</taxon>
        <taxon>Oscillospiraceae</taxon>
        <taxon>Pusillibacter</taxon>
    </lineage>
</organism>
<sequence>MGEKDLAALLPNIAAQARGVLGSLRLASIQLAPAEAREKDPALDRKAALLDQSYYRLLRLVNNLSLAACMTEERPLRLRDQDLVSLVGEYCERAAGLAEMAGVNLRFVCVLERHICAVDSDALEQILSQLLSNSLKFTPAGGTITVELRLMKKRVLLSVEDTGCGIAEEQLTKLFDRFLHNNPPELPSHGLGLGLALCQRLAELHGGMVMAVSHPGRGSRFTLSLPDRQIGSGVSDIGFDYSGGFNRTLLGLADALPSDAFLIRNQG</sequence>
<dbReference type="GO" id="GO:0000160">
    <property type="term" value="P:phosphorelay signal transduction system"/>
    <property type="evidence" value="ECO:0007669"/>
    <property type="project" value="UniProtKB-KW"/>
</dbReference>
<keyword evidence="4" id="KW-0597">Phosphoprotein</keyword>
<dbReference type="EC" id="2.7.13.3" evidence="3"/>
<evidence type="ECO:0000256" key="7">
    <source>
        <dbReference type="ARBA" id="ARBA00023012"/>
    </source>
</evidence>
<dbReference type="CDD" id="cd00075">
    <property type="entry name" value="HATPase"/>
    <property type="match status" value="1"/>
</dbReference>
<keyword evidence="10" id="KW-1185">Reference proteome</keyword>
<evidence type="ECO:0000256" key="2">
    <source>
        <dbReference type="ARBA" id="ARBA00004370"/>
    </source>
</evidence>
<dbReference type="InterPro" id="IPR003594">
    <property type="entry name" value="HATPase_dom"/>
</dbReference>
<dbReference type="AlphaFoldDB" id="A0A810Q4Z0"/>
<evidence type="ECO:0000256" key="4">
    <source>
        <dbReference type="ARBA" id="ARBA00022553"/>
    </source>
</evidence>
<evidence type="ECO:0000313" key="10">
    <source>
        <dbReference type="Proteomes" id="UP000679848"/>
    </source>
</evidence>
<dbReference type="RefSeq" id="WP_187031612.1">
    <property type="nucleotide sequence ID" value="NZ_AP023420.1"/>
</dbReference>
<dbReference type="KEGG" id="pfaa:MM59RIKEN_04690"/>
<dbReference type="PRINTS" id="PR00344">
    <property type="entry name" value="BCTRLSENSOR"/>
</dbReference>
<dbReference type="Pfam" id="PF02518">
    <property type="entry name" value="HATPase_c"/>
    <property type="match status" value="1"/>
</dbReference>
<dbReference type="GO" id="GO:0004673">
    <property type="term" value="F:protein histidine kinase activity"/>
    <property type="evidence" value="ECO:0007669"/>
    <property type="project" value="UniProtKB-EC"/>
</dbReference>
<dbReference type="InterPro" id="IPR050736">
    <property type="entry name" value="Sensor_HK_Regulatory"/>
</dbReference>
<keyword evidence="7" id="KW-0902">Two-component regulatory system</keyword>
<reference evidence="9" key="1">
    <citation type="submission" date="2020-09" db="EMBL/GenBank/DDBJ databases">
        <title>New species isolated from human feces.</title>
        <authorList>
            <person name="Kitahara M."/>
            <person name="Shigeno Y."/>
            <person name="Shime M."/>
            <person name="Matsumoto Y."/>
            <person name="Nakamura S."/>
            <person name="Motooka D."/>
            <person name="Fukuoka S."/>
            <person name="Nishikawa H."/>
            <person name="Benno Y."/>
        </authorList>
    </citation>
    <scope>NUCLEOTIDE SEQUENCE</scope>
    <source>
        <strain evidence="9">MM59</strain>
    </source>
</reference>
<dbReference type="GO" id="GO:0016020">
    <property type="term" value="C:membrane"/>
    <property type="evidence" value="ECO:0007669"/>
    <property type="project" value="UniProtKB-SubCell"/>
</dbReference>
<comment type="subcellular location">
    <subcellularLocation>
        <location evidence="2">Membrane</location>
    </subcellularLocation>
</comment>
<dbReference type="PROSITE" id="PS50109">
    <property type="entry name" value="HIS_KIN"/>
    <property type="match status" value="1"/>
</dbReference>
<dbReference type="FunFam" id="3.30.565.10:FF:000006">
    <property type="entry name" value="Sensor histidine kinase WalK"/>
    <property type="match status" value="1"/>
</dbReference>
<proteinExistence type="predicted"/>
<dbReference type="Gene3D" id="3.30.565.10">
    <property type="entry name" value="Histidine kinase-like ATPase, C-terminal domain"/>
    <property type="match status" value="1"/>
</dbReference>
<evidence type="ECO:0000256" key="3">
    <source>
        <dbReference type="ARBA" id="ARBA00012438"/>
    </source>
</evidence>
<protein>
    <recommendedName>
        <fullName evidence="3">histidine kinase</fullName>
        <ecNumber evidence="3">2.7.13.3</ecNumber>
    </recommendedName>
</protein>
<dbReference type="InterPro" id="IPR004358">
    <property type="entry name" value="Sig_transdc_His_kin-like_C"/>
</dbReference>